<evidence type="ECO:0000313" key="2">
    <source>
        <dbReference type="EMBL" id="KNE01510.1"/>
    </source>
</evidence>
<accession>A0A0L0P5M0</accession>
<proteinExistence type="predicted"/>
<name>A0A0L0P5M0_CANAR</name>
<dbReference type="AlphaFoldDB" id="A0A0L0P5M0"/>
<dbReference type="VEuPathDB" id="FungiDB:QG37_01336"/>
<protein>
    <submittedName>
        <fullName evidence="2">Uncharacterized protein</fullName>
    </submittedName>
</protein>
<feature type="region of interest" description="Disordered" evidence="1">
    <location>
        <begin position="13"/>
        <end position="41"/>
    </location>
</feature>
<gene>
    <name evidence="2" type="ORF">QG37_01336</name>
</gene>
<feature type="compositionally biased region" description="Polar residues" evidence="1">
    <location>
        <begin position="16"/>
        <end position="41"/>
    </location>
</feature>
<dbReference type="EMBL" id="LGST01000009">
    <property type="protein sequence ID" value="KNE01510.1"/>
    <property type="molecule type" value="Genomic_DNA"/>
</dbReference>
<dbReference type="Proteomes" id="UP000037122">
    <property type="component" value="Unassembled WGS sequence"/>
</dbReference>
<reference evidence="3" key="1">
    <citation type="journal article" date="2015" name="BMC Genomics">
        <title>Draft genome of a commonly misdiagnosed multidrug resistant pathogen Candida auris.</title>
        <authorList>
            <person name="Chatterjee S."/>
            <person name="Alampalli S.V."/>
            <person name="Nageshan R.K."/>
            <person name="Chettiar S.T."/>
            <person name="Joshi S."/>
            <person name="Tatu U.S."/>
        </authorList>
    </citation>
    <scope>NUCLEOTIDE SEQUENCE [LARGE SCALE GENOMIC DNA]</scope>
    <source>
        <strain evidence="3">6684</strain>
    </source>
</reference>
<comment type="caution">
    <text evidence="2">The sequence shown here is derived from an EMBL/GenBank/DDBJ whole genome shotgun (WGS) entry which is preliminary data.</text>
</comment>
<evidence type="ECO:0000313" key="3">
    <source>
        <dbReference type="Proteomes" id="UP000037122"/>
    </source>
</evidence>
<organism evidence="2 3">
    <name type="scientific">Candidozyma auris</name>
    <name type="common">Yeast</name>
    <name type="synonym">Candida auris</name>
    <dbReference type="NCBI Taxonomy" id="498019"/>
    <lineage>
        <taxon>Eukaryota</taxon>
        <taxon>Fungi</taxon>
        <taxon>Dikarya</taxon>
        <taxon>Ascomycota</taxon>
        <taxon>Saccharomycotina</taxon>
        <taxon>Pichiomycetes</taxon>
        <taxon>Metschnikowiaceae</taxon>
        <taxon>Candidozyma</taxon>
    </lineage>
</organism>
<sequence length="41" mass="4627">MMEWLRKVDEADFANEQISGASKQETPNVMDTNQKLEASAI</sequence>
<evidence type="ECO:0000256" key="1">
    <source>
        <dbReference type="SAM" id="MobiDB-lite"/>
    </source>
</evidence>